<keyword evidence="3" id="KW-0732">Signal</keyword>
<evidence type="ECO:0000256" key="2">
    <source>
        <dbReference type="SAM" id="MobiDB-lite"/>
    </source>
</evidence>
<evidence type="ECO:0000313" key="5">
    <source>
        <dbReference type="Proteomes" id="UP001208935"/>
    </source>
</evidence>
<dbReference type="Proteomes" id="UP001208935">
    <property type="component" value="Unassembled WGS sequence"/>
</dbReference>
<accession>A0ABT3KQA3</accession>
<dbReference type="SMART" id="SM00028">
    <property type="entry name" value="TPR"/>
    <property type="match status" value="2"/>
</dbReference>
<sequence length="199" mass="21064">MKQVLRLFSRLLRPLALSALLSMGTGAAQADDHADITRLLQAGKAQQALTETEQRLAAQPRDLQLRFLRGVAEMESGKPAQAIATFTELTQDYPELPEPYNNLAVLYASRNQLDEARAALEMALRSNPGYAAAQENLGDIYAQLASRAYAEAQRLDAGSAASVAPKLALIRKLFPAPAGKAGQPAPGGAASATGRSPPA</sequence>
<feature type="chain" id="PRO_5046232348" description="Tetratricopeptide repeat protein" evidence="3">
    <location>
        <begin position="31"/>
        <end position="199"/>
    </location>
</feature>
<name>A0ABT3KQA3_9BURK</name>
<dbReference type="InterPro" id="IPR011990">
    <property type="entry name" value="TPR-like_helical_dom_sf"/>
</dbReference>
<feature type="repeat" description="TPR" evidence="1">
    <location>
        <begin position="97"/>
        <end position="130"/>
    </location>
</feature>
<dbReference type="RefSeq" id="WP_321161739.1">
    <property type="nucleotide sequence ID" value="NZ_QZCW01000001.1"/>
</dbReference>
<evidence type="ECO:0000256" key="3">
    <source>
        <dbReference type="SAM" id="SignalP"/>
    </source>
</evidence>
<organism evidence="4 5">
    <name type="scientific">Verminephrobacter aporrectodeae subsp. tuberculatae</name>
    <dbReference type="NCBI Taxonomy" id="1110392"/>
    <lineage>
        <taxon>Bacteria</taxon>
        <taxon>Pseudomonadati</taxon>
        <taxon>Pseudomonadota</taxon>
        <taxon>Betaproteobacteria</taxon>
        <taxon>Burkholderiales</taxon>
        <taxon>Comamonadaceae</taxon>
        <taxon>Verminephrobacter</taxon>
    </lineage>
</organism>
<comment type="caution">
    <text evidence="4">The sequence shown here is derived from an EMBL/GenBank/DDBJ whole genome shotgun (WGS) entry which is preliminary data.</text>
</comment>
<evidence type="ECO:0008006" key="6">
    <source>
        <dbReference type="Google" id="ProtNLM"/>
    </source>
</evidence>
<keyword evidence="5" id="KW-1185">Reference proteome</keyword>
<feature type="signal peptide" evidence="3">
    <location>
        <begin position="1"/>
        <end position="30"/>
    </location>
</feature>
<reference evidence="5" key="1">
    <citation type="submission" date="2023-07" db="EMBL/GenBank/DDBJ databases">
        <title>Verminephrobacter genomes.</title>
        <authorList>
            <person name="Lund M.B."/>
        </authorList>
    </citation>
    <scope>NUCLEOTIDE SEQUENCE [LARGE SCALE GENOMIC DNA]</scope>
    <source>
        <strain evidence="5">AtM5-05</strain>
    </source>
</reference>
<evidence type="ECO:0000256" key="1">
    <source>
        <dbReference type="PROSITE-ProRule" id="PRU00339"/>
    </source>
</evidence>
<feature type="region of interest" description="Disordered" evidence="2">
    <location>
        <begin position="177"/>
        <end position="199"/>
    </location>
</feature>
<gene>
    <name evidence="4" type="ORF">D5039_04675</name>
</gene>
<dbReference type="PROSITE" id="PS50005">
    <property type="entry name" value="TPR"/>
    <property type="match status" value="1"/>
</dbReference>
<evidence type="ECO:0000313" key="4">
    <source>
        <dbReference type="EMBL" id="MCW5320498.1"/>
    </source>
</evidence>
<dbReference type="InterPro" id="IPR019734">
    <property type="entry name" value="TPR_rpt"/>
</dbReference>
<keyword evidence="1" id="KW-0802">TPR repeat</keyword>
<proteinExistence type="predicted"/>
<dbReference type="EMBL" id="QZCW01000001">
    <property type="protein sequence ID" value="MCW5320498.1"/>
    <property type="molecule type" value="Genomic_DNA"/>
</dbReference>
<dbReference type="SUPFAM" id="SSF48452">
    <property type="entry name" value="TPR-like"/>
    <property type="match status" value="1"/>
</dbReference>
<dbReference type="Gene3D" id="1.25.40.10">
    <property type="entry name" value="Tetratricopeptide repeat domain"/>
    <property type="match status" value="1"/>
</dbReference>
<protein>
    <recommendedName>
        <fullName evidence="6">Tetratricopeptide repeat protein</fullName>
    </recommendedName>
</protein>
<dbReference type="Pfam" id="PF14559">
    <property type="entry name" value="TPR_19"/>
    <property type="match status" value="1"/>
</dbReference>